<gene>
    <name evidence="1" type="ORF">MILVUS5_LOCUS9813</name>
</gene>
<comment type="caution">
    <text evidence="1">The sequence shown here is derived from an EMBL/GenBank/DDBJ whole genome shotgun (WGS) entry which is preliminary data.</text>
</comment>
<dbReference type="EMBL" id="CASHSV030000024">
    <property type="protein sequence ID" value="CAJ2639865.1"/>
    <property type="molecule type" value="Genomic_DNA"/>
</dbReference>
<organism evidence="1 2">
    <name type="scientific">Trifolium pratense</name>
    <name type="common">Red clover</name>
    <dbReference type="NCBI Taxonomy" id="57577"/>
    <lineage>
        <taxon>Eukaryota</taxon>
        <taxon>Viridiplantae</taxon>
        <taxon>Streptophyta</taxon>
        <taxon>Embryophyta</taxon>
        <taxon>Tracheophyta</taxon>
        <taxon>Spermatophyta</taxon>
        <taxon>Magnoliopsida</taxon>
        <taxon>eudicotyledons</taxon>
        <taxon>Gunneridae</taxon>
        <taxon>Pentapetalae</taxon>
        <taxon>rosids</taxon>
        <taxon>fabids</taxon>
        <taxon>Fabales</taxon>
        <taxon>Fabaceae</taxon>
        <taxon>Papilionoideae</taxon>
        <taxon>50 kb inversion clade</taxon>
        <taxon>NPAAA clade</taxon>
        <taxon>Hologalegina</taxon>
        <taxon>IRL clade</taxon>
        <taxon>Trifolieae</taxon>
        <taxon>Trifolium</taxon>
    </lineage>
</organism>
<reference evidence="1" key="1">
    <citation type="submission" date="2023-10" db="EMBL/GenBank/DDBJ databases">
        <authorList>
            <person name="Rodriguez Cubillos JULIANA M."/>
            <person name="De Vega J."/>
        </authorList>
    </citation>
    <scope>NUCLEOTIDE SEQUENCE</scope>
</reference>
<evidence type="ECO:0000313" key="1">
    <source>
        <dbReference type="EMBL" id="CAJ2639865.1"/>
    </source>
</evidence>
<protein>
    <submittedName>
        <fullName evidence="1">Uncharacterized protein</fullName>
    </submittedName>
</protein>
<keyword evidence="2" id="KW-1185">Reference proteome</keyword>
<evidence type="ECO:0000313" key="2">
    <source>
        <dbReference type="Proteomes" id="UP001177021"/>
    </source>
</evidence>
<accession>A0ACB0J5S2</accession>
<dbReference type="Proteomes" id="UP001177021">
    <property type="component" value="Unassembled WGS sequence"/>
</dbReference>
<proteinExistence type="predicted"/>
<name>A0ACB0J5S2_TRIPR</name>
<sequence length="243" mass="27908">MHLQITSAYLTIETDPYDYCKVELSTPILCTFDFVCDGDVPALCGSNSNLSSVKHVNINVMSFAKGTKVPLALLSWLVELANIKSLVITSWTLEVLSWLPDLLKVEFRSLCNLKILKLKIGMYMPLPLSIPNGALYFLLFCFKTHPQQSLIMNNSPPILSYSRTLVWGLGDCYEKLVKEFPMNIPEDCDSELSKEYRKVYIRDFMYSYLRSYADRIHGRRFPLETYDSVCDDSMGCIRLGYQW</sequence>